<dbReference type="AlphaFoldDB" id="A0A511XEN1"/>
<organism evidence="2 3">
    <name type="scientific">Acetobacter nitrogenifigens DSM 23921 = NBRC 105050</name>
    <dbReference type="NCBI Taxonomy" id="1120919"/>
    <lineage>
        <taxon>Bacteria</taxon>
        <taxon>Pseudomonadati</taxon>
        <taxon>Pseudomonadota</taxon>
        <taxon>Alphaproteobacteria</taxon>
        <taxon>Acetobacterales</taxon>
        <taxon>Acetobacteraceae</taxon>
        <taxon>Acetobacter</taxon>
    </lineage>
</organism>
<comment type="caution">
    <text evidence="2">The sequence shown here is derived from an EMBL/GenBank/DDBJ whole genome shotgun (WGS) entry which is preliminary data.</text>
</comment>
<name>A0A511XEN1_9PROT</name>
<sequence length="126" mass="13741">MEEKLSKATIIVALLILSACAPSPQRVKSEYISDNRYSRESCAQLATDEFKEKDVVSTLSDRQRLAHKTDTWSMIFLAVPLSELSGSDVAGILSREKGKQEAVQRVQAEKNCAGTQPGSIPSPQSS</sequence>
<evidence type="ECO:0000313" key="3">
    <source>
        <dbReference type="Proteomes" id="UP000321635"/>
    </source>
</evidence>
<feature type="region of interest" description="Disordered" evidence="1">
    <location>
        <begin position="103"/>
        <end position="126"/>
    </location>
</feature>
<accession>A0A511XEN1</accession>
<gene>
    <name evidence="2" type="ORF">ANI02nite_32900</name>
</gene>
<dbReference type="PROSITE" id="PS51257">
    <property type="entry name" value="PROKAR_LIPOPROTEIN"/>
    <property type="match status" value="1"/>
</dbReference>
<evidence type="ECO:0000313" key="2">
    <source>
        <dbReference type="EMBL" id="GEN61406.1"/>
    </source>
</evidence>
<proteinExistence type="predicted"/>
<protein>
    <recommendedName>
        <fullName evidence="4">Lipoprotein</fullName>
    </recommendedName>
</protein>
<feature type="compositionally biased region" description="Polar residues" evidence="1">
    <location>
        <begin position="113"/>
        <end position="126"/>
    </location>
</feature>
<evidence type="ECO:0008006" key="4">
    <source>
        <dbReference type="Google" id="ProtNLM"/>
    </source>
</evidence>
<reference evidence="2 3" key="1">
    <citation type="submission" date="2019-07" db="EMBL/GenBank/DDBJ databases">
        <title>Whole genome shotgun sequence of Acetobacter nitrogenifigens NBRC 105050.</title>
        <authorList>
            <person name="Hosoyama A."/>
            <person name="Uohara A."/>
            <person name="Ohji S."/>
            <person name="Ichikawa N."/>
        </authorList>
    </citation>
    <scope>NUCLEOTIDE SEQUENCE [LARGE SCALE GENOMIC DNA]</scope>
    <source>
        <strain evidence="2 3">NBRC 105050</strain>
    </source>
</reference>
<dbReference type="Proteomes" id="UP000321635">
    <property type="component" value="Unassembled WGS sequence"/>
</dbReference>
<dbReference type="EMBL" id="BJYF01000036">
    <property type="protein sequence ID" value="GEN61406.1"/>
    <property type="molecule type" value="Genomic_DNA"/>
</dbReference>
<dbReference type="OrthoDB" id="7281168at2"/>
<evidence type="ECO:0000256" key="1">
    <source>
        <dbReference type="SAM" id="MobiDB-lite"/>
    </source>
</evidence>
<keyword evidence="3" id="KW-1185">Reference proteome</keyword>